<evidence type="ECO:0000313" key="1">
    <source>
        <dbReference type="EMBL" id="MBB6544898.1"/>
    </source>
</evidence>
<keyword evidence="2" id="KW-1185">Reference proteome</keyword>
<dbReference type="RefSeq" id="WP_184426444.1">
    <property type="nucleotide sequence ID" value="NZ_AP027362.1"/>
</dbReference>
<dbReference type="Proteomes" id="UP000537141">
    <property type="component" value="Unassembled WGS sequence"/>
</dbReference>
<reference evidence="1 2" key="1">
    <citation type="submission" date="2020-08" db="EMBL/GenBank/DDBJ databases">
        <title>Genomic Encyclopedia of Type Strains, Phase IV (KMG-IV): sequencing the most valuable type-strain genomes for metagenomic binning, comparative biology and taxonomic classification.</title>
        <authorList>
            <person name="Goeker M."/>
        </authorList>
    </citation>
    <scope>NUCLEOTIDE SEQUENCE [LARGE SCALE GENOMIC DNA]</scope>
    <source>
        <strain evidence="1 2">DSM 26287</strain>
    </source>
</reference>
<dbReference type="Gene3D" id="3.40.190.10">
    <property type="entry name" value="Periplasmic binding protein-like II"/>
    <property type="match status" value="2"/>
</dbReference>
<organism evidence="1 2">
    <name type="scientific">Thalassotalea piscium</name>
    <dbReference type="NCBI Taxonomy" id="1230533"/>
    <lineage>
        <taxon>Bacteria</taxon>
        <taxon>Pseudomonadati</taxon>
        <taxon>Pseudomonadota</taxon>
        <taxon>Gammaproteobacteria</taxon>
        <taxon>Alteromonadales</taxon>
        <taxon>Colwelliaceae</taxon>
        <taxon>Thalassotalea</taxon>
    </lineage>
</organism>
<dbReference type="SUPFAM" id="SSF53850">
    <property type="entry name" value="Periplasmic binding protein-like II"/>
    <property type="match status" value="1"/>
</dbReference>
<comment type="caution">
    <text evidence="1">The sequence shown here is derived from an EMBL/GenBank/DDBJ whole genome shotgun (WGS) entry which is preliminary data.</text>
</comment>
<protein>
    <submittedName>
        <fullName evidence="1">ABC-type amino acid transport substrate-binding protein</fullName>
    </submittedName>
</protein>
<name>A0A7X0NK59_9GAMM</name>
<proteinExistence type="predicted"/>
<sequence>MKKELHSKLTYLLLGVLFLTPQAYSLNLAREALPYVAQTKQNKLIFGTTNGSHTLLFKQADLILTHAFAQLGYQFSLVNLPNKRNLLWANEDKIDGIAFRVDNFENIYANLVRVNETIFSVEQWVYSKKTIDVDGWENLYPYTVAYEQGTLFIEENKDYFQYLMQVSSTEQAFELVYKDRADFTITSKSTGDLILKHHENYKGKIMRQSPALVEIHMFSYLHQKHQAIAIKLAEVLKVMKENGEYNQLIQSIN</sequence>
<dbReference type="EMBL" id="JACHHU010000039">
    <property type="protein sequence ID" value="MBB6544898.1"/>
    <property type="molecule type" value="Genomic_DNA"/>
</dbReference>
<accession>A0A7X0NK59</accession>
<gene>
    <name evidence="1" type="ORF">HNQ55_003432</name>
</gene>
<dbReference type="AlphaFoldDB" id="A0A7X0NK59"/>
<evidence type="ECO:0000313" key="2">
    <source>
        <dbReference type="Proteomes" id="UP000537141"/>
    </source>
</evidence>